<dbReference type="Pfam" id="PF25198">
    <property type="entry name" value="Spore_GerAC_N"/>
    <property type="match status" value="1"/>
</dbReference>
<name>A0ABT0WDZ8_9BACI</name>
<comment type="caution">
    <text evidence="3">The sequence shown here is derived from an EMBL/GenBank/DDBJ whole genome shotgun (WGS) entry which is preliminary data.</text>
</comment>
<dbReference type="Proteomes" id="UP001523262">
    <property type="component" value="Unassembled WGS sequence"/>
</dbReference>
<feature type="domain" description="Spore germination protein N-terminal" evidence="2">
    <location>
        <begin position="21"/>
        <end position="86"/>
    </location>
</feature>
<gene>
    <name evidence="3" type="ORF">NDK43_22070</name>
</gene>
<sequence>MKWKWLIVFIALPLCLTACWDSQEIEHTRYIHAIGIDYQDHKVKVYLQVISFSNVAKQEGVGGQTTPQPIWIGKGEGKSFDLATDVIYQTA</sequence>
<feature type="signal peptide" evidence="1">
    <location>
        <begin position="1"/>
        <end position="20"/>
    </location>
</feature>
<dbReference type="EMBL" id="JAMQCR010000002">
    <property type="protein sequence ID" value="MCM2534539.1"/>
    <property type="molecule type" value="Genomic_DNA"/>
</dbReference>
<protein>
    <recommendedName>
        <fullName evidence="2">Spore germination protein N-terminal domain-containing protein</fullName>
    </recommendedName>
</protein>
<evidence type="ECO:0000256" key="1">
    <source>
        <dbReference type="SAM" id="SignalP"/>
    </source>
</evidence>
<dbReference type="InterPro" id="IPR057336">
    <property type="entry name" value="GerAC_N"/>
</dbReference>
<proteinExistence type="predicted"/>
<evidence type="ECO:0000313" key="4">
    <source>
        <dbReference type="Proteomes" id="UP001523262"/>
    </source>
</evidence>
<organism evidence="3 4">
    <name type="scientific">Neobacillus pocheonensis</name>
    <dbReference type="NCBI Taxonomy" id="363869"/>
    <lineage>
        <taxon>Bacteria</taxon>
        <taxon>Bacillati</taxon>
        <taxon>Bacillota</taxon>
        <taxon>Bacilli</taxon>
        <taxon>Bacillales</taxon>
        <taxon>Bacillaceae</taxon>
        <taxon>Neobacillus</taxon>
    </lineage>
</organism>
<reference evidence="3 4" key="1">
    <citation type="submission" date="2022-06" db="EMBL/GenBank/DDBJ databases">
        <authorList>
            <person name="Jeon C.O."/>
        </authorList>
    </citation>
    <scope>NUCLEOTIDE SEQUENCE [LARGE SCALE GENOMIC DNA]</scope>
    <source>
        <strain evidence="3 4">KCTC 13943</strain>
    </source>
</reference>
<accession>A0ABT0WDZ8</accession>
<keyword evidence="1" id="KW-0732">Signal</keyword>
<keyword evidence="4" id="KW-1185">Reference proteome</keyword>
<evidence type="ECO:0000259" key="2">
    <source>
        <dbReference type="Pfam" id="PF25198"/>
    </source>
</evidence>
<feature type="chain" id="PRO_5047450391" description="Spore germination protein N-terminal domain-containing protein" evidence="1">
    <location>
        <begin position="21"/>
        <end position="91"/>
    </location>
</feature>
<evidence type="ECO:0000313" key="3">
    <source>
        <dbReference type="EMBL" id="MCM2534539.1"/>
    </source>
</evidence>